<feature type="compositionally biased region" description="Low complexity" evidence="12">
    <location>
        <begin position="641"/>
        <end position="650"/>
    </location>
</feature>
<feature type="compositionally biased region" description="Low complexity" evidence="12">
    <location>
        <begin position="245"/>
        <end position="257"/>
    </location>
</feature>
<comment type="caution">
    <text evidence="14">The sequence shown here is derived from an EMBL/GenBank/DDBJ whole genome shotgun (WGS) entry which is preliminary data.</text>
</comment>
<reference evidence="14 15" key="1">
    <citation type="submission" date="2024-02" db="EMBL/GenBank/DDBJ databases">
        <title>De novo assembly and annotation of 12 fungi associated with fruit tree decline syndrome in Ontario, Canada.</title>
        <authorList>
            <person name="Sulman M."/>
            <person name="Ellouze W."/>
            <person name="Ilyukhin E."/>
        </authorList>
    </citation>
    <scope>NUCLEOTIDE SEQUENCE [LARGE SCALE GENOMIC DNA]</scope>
    <source>
        <strain evidence="14 15">M42-189</strain>
    </source>
</reference>
<dbReference type="SMART" id="SM00382">
    <property type="entry name" value="AAA"/>
    <property type="match status" value="1"/>
</dbReference>
<dbReference type="Pfam" id="PF00004">
    <property type="entry name" value="AAA"/>
    <property type="match status" value="1"/>
</dbReference>
<feature type="compositionally biased region" description="Basic and acidic residues" evidence="12">
    <location>
        <begin position="103"/>
        <end position="112"/>
    </location>
</feature>
<feature type="compositionally biased region" description="Basic residues" evidence="12">
    <location>
        <begin position="207"/>
        <end position="230"/>
    </location>
</feature>
<dbReference type="InterPro" id="IPR013784">
    <property type="entry name" value="Carb-bd-like_fold"/>
</dbReference>
<sequence>MNKTNTSGSSGTKTSITNNLSSTGSSSPVLIPTPTSIEEPDPDDSTLMEAESNKAAGEAANSGVQEAQTSAPPAELAGDKDAKLSLADTKSKSKTKVLKKSGNKSEKNSKRVEKMKKQKENSSESELTDDSESDSESSDDEQVKRKRKARAAARKAAEKKKKKKSNEKSKKSKSRKYVTSKKFESSSEESSSSDSSSSESDSETEKKKKKRKKAKAKAKLAKLKSKKSKVHISDSSASCTDNEADSTAATEGTSTTSTDDVAAKLAAQKAAIAAAIQAQAAQSKTQLDLASLSKALALTDATTTATAATQPKRNVLEFKRVDQVWDSKIRDYKYTESVEDVKDEFDCVFTVRRRFGWDNKYLETMIDIKSKVLRNVLQVIFKDCKSISLVEDKPSMHPHLLFHYYEEINTYIKKTLKKQLKKAKKRKSQKAIQQQIRQSRLLLKYVDEDYEETRKALKPMLKAGTITYDLVWALFKPNTVAYTTTYGNKEDPRSFKVDYCYEQENWMTLEKNWMIEGRYLEYDGKVFGFGDHFVPIRQFRGSKKISNLGTYPLDFHKDPDTLREQLIERGKKFVTLQGMNYMFHCGLGYLKHRNTVLKHNINGRVMIDPAIFRRLHPNYLLSYIKADELGPDEDEDDGESECCGSECGSDSEAEKPPKMRTVMWRDKSGKRRLIQIEKNDDTEDITSQKLDVVANEEDEIKHIFSEEELLISSPVVLGFSFSEKLWLEFSLSGISDIKWQTEAFESLVLPSQIKQNLKGLVSSHRFNAAKTIDDVIVGKGKGLNVVLHGPPGVGKTLTGESIAEFLRCPLYMVSSGELGTNAAQLERDLNRIMEITHAWGAILLLDEADVFLEARQPHDIHRNALVSVFLRLTEYYQGILFLTTNRVATFDEAFQSRIHMGIRYEQLTVQARKKIWMHYVGKVLAMEDGEAKSRPFADTDFDELARKIMNGRQIKNAVKTSQSIAISEKGVFGMDYVKRVMESHETFEEDMKAIWSNGDVTSLKYNGVEYQGTGKASAINSGLGTSTVTGETVNGYVKITVKASGLPVTQYYVAKPKESTIYMATYITGEVDPGELRWLARLRTSELPTGVHGNVGDTRGCTAFEGKDTFNCPDGSTRCKMYTSDRFIDDKVHCVSGSKTQVCMIMPGTAYETSASGPFMRDINSQTTDSDQELYWYMNSGHVRTEKWRFGLQGPYAMTFTSPNTKPSENLDTSFFSTLSIQGYVAASGRGTVTGAATGVPSGFETVVHWFNTNAQYWTKASGGKFTSPLMKPGSYSMRLYKGEFAVANETVAVTAGQTASKDIASKESSVPVIWRIGEFDGKPSELKNGDKIERMHPSDTRMSSWSGSFTVGQSKASDFPMALWAKQGSPATVTFTLTQEQVKGHVLRIGTTLSFKSGRPSVKINSWTGADPGAPASH</sequence>
<dbReference type="Gene3D" id="2.60.120.260">
    <property type="entry name" value="Galactose-binding domain-like"/>
    <property type="match status" value="1"/>
</dbReference>
<evidence type="ECO:0000259" key="13">
    <source>
        <dbReference type="SMART" id="SM00382"/>
    </source>
</evidence>
<evidence type="ECO:0000256" key="11">
    <source>
        <dbReference type="ARBA" id="ARBA00023326"/>
    </source>
</evidence>
<feature type="compositionally biased region" description="Polar residues" evidence="12">
    <location>
        <begin position="62"/>
        <end position="71"/>
    </location>
</feature>
<dbReference type="Pfam" id="PF09284">
    <property type="entry name" value="RhgB_N"/>
    <property type="match status" value="1"/>
</dbReference>
<gene>
    <name evidence="14" type="ORF">SLS60_007694</name>
</gene>
<dbReference type="CDD" id="cd10316">
    <property type="entry name" value="RGL4_M"/>
    <property type="match status" value="1"/>
</dbReference>
<name>A0ABR3R619_9PLEO</name>
<feature type="compositionally biased region" description="Acidic residues" evidence="12">
    <location>
        <begin position="126"/>
        <end position="140"/>
    </location>
</feature>
<dbReference type="CDD" id="cd10320">
    <property type="entry name" value="RGL4_N"/>
    <property type="match status" value="1"/>
</dbReference>
<dbReference type="Gene3D" id="3.40.50.300">
    <property type="entry name" value="P-loop containing nucleotide triphosphate hydrolases"/>
    <property type="match status" value="1"/>
</dbReference>
<dbReference type="EC" id="4.2.2.23" evidence="4"/>
<evidence type="ECO:0000313" key="14">
    <source>
        <dbReference type="EMBL" id="KAL1599889.1"/>
    </source>
</evidence>
<feature type="domain" description="AAA+ ATPase" evidence="13">
    <location>
        <begin position="781"/>
        <end position="905"/>
    </location>
</feature>
<feature type="compositionally biased region" description="Basic residues" evidence="12">
    <location>
        <begin position="144"/>
        <end position="179"/>
    </location>
</feature>
<keyword evidence="15" id="KW-1185">Reference proteome</keyword>
<accession>A0ABR3R619</accession>
<feature type="compositionally biased region" description="Polar residues" evidence="12">
    <location>
        <begin position="20"/>
        <end position="36"/>
    </location>
</feature>
<evidence type="ECO:0000256" key="12">
    <source>
        <dbReference type="SAM" id="MobiDB-lite"/>
    </source>
</evidence>
<evidence type="ECO:0000256" key="5">
    <source>
        <dbReference type="ARBA" id="ARBA00022525"/>
    </source>
</evidence>
<dbReference type="InterPro" id="IPR029411">
    <property type="entry name" value="RG-lyase_III"/>
</dbReference>
<dbReference type="EMBL" id="JAKJXO020000010">
    <property type="protein sequence ID" value="KAL1599889.1"/>
    <property type="molecule type" value="Genomic_DNA"/>
</dbReference>
<dbReference type="InterPro" id="IPR011013">
    <property type="entry name" value="Gal_mutarotase_sf_dom"/>
</dbReference>
<keyword evidence="10" id="KW-0961">Cell wall biogenesis/degradation</keyword>
<dbReference type="Pfam" id="PF14686">
    <property type="entry name" value="fn3_3"/>
    <property type="match status" value="1"/>
</dbReference>
<dbReference type="InterPro" id="IPR054289">
    <property type="entry name" value="DUF7025"/>
</dbReference>
<keyword evidence="5" id="KW-0964">Secreted</keyword>
<protein>
    <recommendedName>
        <fullName evidence="4">rhamnogalacturonan endolyase</fullName>
        <ecNumber evidence="4">4.2.2.23</ecNumber>
    </recommendedName>
</protein>
<evidence type="ECO:0000256" key="3">
    <source>
        <dbReference type="ARBA" id="ARBA00010418"/>
    </source>
</evidence>
<evidence type="ECO:0000256" key="2">
    <source>
        <dbReference type="ARBA" id="ARBA00004613"/>
    </source>
</evidence>
<evidence type="ECO:0000313" key="15">
    <source>
        <dbReference type="Proteomes" id="UP001521785"/>
    </source>
</evidence>
<evidence type="ECO:0000256" key="6">
    <source>
        <dbReference type="ARBA" id="ARBA00022729"/>
    </source>
</evidence>
<dbReference type="InterPro" id="IPR003593">
    <property type="entry name" value="AAA+_ATPase"/>
</dbReference>
<dbReference type="InterPro" id="IPR015364">
    <property type="entry name" value="RhgB_N"/>
</dbReference>
<dbReference type="CDD" id="cd10317">
    <property type="entry name" value="RGL4_C"/>
    <property type="match status" value="1"/>
</dbReference>
<keyword evidence="11" id="KW-0624">Polysaccharide degradation</keyword>
<keyword evidence="7" id="KW-1015">Disulfide bond</keyword>
<dbReference type="InterPro" id="IPR008979">
    <property type="entry name" value="Galactose-bd-like_sf"/>
</dbReference>
<dbReference type="SUPFAM" id="SSF49785">
    <property type="entry name" value="Galactose-binding domain-like"/>
    <property type="match status" value="1"/>
</dbReference>
<feature type="region of interest" description="Disordered" evidence="12">
    <location>
        <begin position="630"/>
        <end position="657"/>
    </location>
</feature>
<evidence type="ECO:0000256" key="1">
    <source>
        <dbReference type="ARBA" id="ARBA00001324"/>
    </source>
</evidence>
<comment type="subcellular location">
    <subcellularLocation>
        <location evidence="2">Secreted</location>
    </subcellularLocation>
</comment>
<evidence type="ECO:0000256" key="10">
    <source>
        <dbReference type="ARBA" id="ARBA00023316"/>
    </source>
</evidence>
<feature type="compositionally biased region" description="Acidic residues" evidence="12">
    <location>
        <begin position="630"/>
        <end position="640"/>
    </location>
</feature>
<keyword evidence="8" id="KW-0456">Lyase</keyword>
<dbReference type="InterPro" id="IPR027417">
    <property type="entry name" value="P-loop_NTPase"/>
</dbReference>
<dbReference type="Pfam" id="PF14683">
    <property type="entry name" value="CBM-like"/>
    <property type="match status" value="1"/>
</dbReference>
<dbReference type="Gene3D" id="2.60.40.1120">
    <property type="entry name" value="Carboxypeptidase-like, regulatory domain"/>
    <property type="match status" value="1"/>
</dbReference>
<evidence type="ECO:0000256" key="8">
    <source>
        <dbReference type="ARBA" id="ARBA00023239"/>
    </source>
</evidence>
<dbReference type="SUPFAM" id="SSF49452">
    <property type="entry name" value="Starch-binding domain-like"/>
    <property type="match status" value="1"/>
</dbReference>
<feature type="region of interest" description="Disordered" evidence="12">
    <location>
        <begin position="1"/>
        <end position="257"/>
    </location>
</feature>
<dbReference type="SUPFAM" id="SSF52540">
    <property type="entry name" value="P-loop containing nucleoside triphosphate hydrolases"/>
    <property type="match status" value="1"/>
</dbReference>
<comment type="similarity">
    <text evidence="3">Belongs to the polysaccharide lyase 4 family.</text>
</comment>
<dbReference type="InterPro" id="IPR014718">
    <property type="entry name" value="GH-type_carb-bd"/>
</dbReference>
<keyword evidence="9" id="KW-0119">Carbohydrate metabolism</keyword>
<dbReference type="InterPro" id="IPR029413">
    <property type="entry name" value="RG-lyase_II"/>
</dbReference>
<dbReference type="Proteomes" id="UP001521785">
    <property type="component" value="Unassembled WGS sequence"/>
</dbReference>
<dbReference type="PANTHER" id="PTHR46411">
    <property type="entry name" value="FAMILY ATPASE, PUTATIVE-RELATED"/>
    <property type="match status" value="1"/>
</dbReference>
<dbReference type="SUPFAM" id="SSF74650">
    <property type="entry name" value="Galactose mutarotase-like"/>
    <property type="match status" value="1"/>
</dbReference>
<dbReference type="InterPro" id="IPR003959">
    <property type="entry name" value="ATPase_AAA_core"/>
</dbReference>
<feature type="compositionally biased region" description="Low complexity" evidence="12">
    <location>
        <begin position="1"/>
        <end position="19"/>
    </location>
</feature>
<evidence type="ECO:0000256" key="7">
    <source>
        <dbReference type="ARBA" id="ARBA00023157"/>
    </source>
</evidence>
<comment type="catalytic activity">
    <reaction evidence="1">
        <text>Endotype eliminative cleavage of L-alpha-rhamnopyranosyl-(1-&gt;4)-alpha-D-galactopyranosyluronic acid bonds of rhamnogalacturonan I domains in ramified hairy regions of pectin leaving L-rhamnopyranose at the reducing end and 4-deoxy-4,5-unsaturated D-galactopyranosyluronic acid at the non-reducing end.</text>
        <dbReference type="EC" id="4.2.2.23"/>
    </reaction>
</comment>
<proteinExistence type="inferred from homology"/>
<feature type="compositionally biased region" description="Low complexity" evidence="12">
    <location>
        <begin position="188"/>
        <end position="199"/>
    </location>
</feature>
<evidence type="ECO:0000256" key="9">
    <source>
        <dbReference type="ARBA" id="ARBA00023277"/>
    </source>
</evidence>
<dbReference type="Gene3D" id="2.70.98.10">
    <property type="match status" value="1"/>
</dbReference>
<dbReference type="Pfam" id="PF22942">
    <property type="entry name" value="DUF7025"/>
    <property type="match status" value="1"/>
</dbReference>
<dbReference type="CDD" id="cd19481">
    <property type="entry name" value="RecA-like_protease"/>
    <property type="match status" value="1"/>
</dbReference>
<organism evidence="14 15">
    <name type="scientific">Paraconiothyrium brasiliense</name>
    <dbReference type="NCBI Taxonomy" id="300254"/>
    <lineage>
        <taxon>Eukaryota</taxon>
        <taxon>Fungi</taxon>
        <taxon>Dikarya</taxon>
        <taxon>Ascomycota</taxon>
        <taxon>Pezizomycotina</taxon>
        <taxon>Dothideomycetes</taxon>
        <taxon>Pleosporomycetidae</taxon>
        <taxon>Pleosporales</taxon>
        <taxon>Massarineae</taxon>
        <taxon>Didymosphaeriaceae</taxon>
        <taxon>Paraconiothyrium</taxon>
    </lineage>
</organism>
<feature type="compositionally biased region" description="Basic residues" evidence="12">
    <location>
        <begin position="92"/>
        <end position="102"/>
    </location>
</feature>
<evidence type="ECO:0000256" key="4">
    <source>
        <dbReference type="ARBA" id="ARBA00012437"/>
    </source>
</evidence>
<keyword evidence="6" id="KW-0732">Signal</keyword>
<dbReference type="PANTHER" id="PTHR46411:SF1">
    <property type="entry name" value="FAMILY ATPASE, PUTATIVE (AFU_ORTHOLOGUE AFUA_7G05752)-RELATED"/>
    <property type="match status" value="1"/>
</dbReference>